<evidence type="ECO:0000256" key="9">
    <source>
        <dbReference type="RuleBase" id="RU003423"/>
    </source>
</evidence>
<dbReference type="InterPro" id="IPR050743">
    <property type="entry name" value="2-oxoacid_DH_E2_comp"/>
</dbReference>
<dbReference type="Gene3D" id="3.30.559.10">
    <property type="entry name" value="Chloramphenicol acetyltransferase-like domain"/>
    <property type="match status" value="1"/>
</dbReference>
<evidence type="ECO:0000256" key="1">
    <source>
        <dbReference type="ARBA" id="ARBA00001938"/>
    </source>
</evidence>
<evidence type="ECO:0000256" key="7">
    <source>
        <dbReference type="ARBA" id="ARBA00025211"/>
    </source>
</evidence>
<evidence type="ECO:0000256" key="6">
    <source>
        <dbReference type="ARBA" id="ARBA00023315"/>
    </source>
</evidence>
<comment type="function">
    <text evidence="7">The pyruvate dehydrogenase complex catalyzes the overall conversion of pyruvate to acetyl-CoA and CO(2). It contains multiple copies of three enzymatic components: pyruvate dehydrogenase (E1), dihydrolipoamide acetyltransferase (E2) and lipoamide dehydrogenase (E3).</text>
</comment>
<evidence type="ECO:0000313" key="13">
    <source>
        <dbReference type="EMBL" id="MFC4875019.1"/>
    </source>
</evidence>
<evidence type="ECO:0000313" key="14">
    <source>
        <dbReference type="Proteomes" id="UP001595818"/>
    </source>
</evidence>
<dbReference type="Pfam" id="PF02817">
    <property type="entry name" value="E3_binding"/>
    <property type="match status" value="1"/>
</dbReference>
<dbReference type="EMBL" id="JBHSJJ010000027">
    <property type="protein sequence ID" value="MFC4875019.1"/>
    <property type="molecule type" value="Genomic_DNA"/>
</dbReference>
<feature type="compositionally biased region" description="Basic and acidic residues" evidence="10">
    <location>
        <begin position="139"/>
        <end position="158"/>
    </location>
</feature>
<evidence type="ECO:0000259" key="11">
    <source>
        <dbReference type="PROSITE" id="PS50968"/>
    </source>
</evidence>
<keyword evidence="6 9" id="KW-0012">Acyltransferase</keyword>
<feature type="compositionally biased region" description="Basic and acidic residues" evidence="10">
    <location>
        <begin position="84"/>
        <end position="122"/>
    </location>
</feature>
<evidence type="ECO:0000256" key="8">
    <source>
        <dbReference type="ARBA" id="ARBA00048370"/>
    </source>
</evidence>
<dbReference type="PANTHER" id="PTHR43178:SF2">
    <property type="entry name" value="DIHYDROLIPOYLLYSINE-RESIDUE ACETYLTRANSFERASE COMPONENT OF PYRUVATE DEHYDROGENASE COMPLEX"/>
    <property type="match status" value="1"/>
</dbReference>
<organism evidence="13 14">
    <name type="scientific">Negadavirga shengliensis</name>
    <dbReference type="NCBI Taxonomy" id="1389218"/>
    <lineage>
        <taxon>Bacteria</taxon>
        <taxon>Pseudomonadati</taxon>
        <taxon>Bacteroidota</taxon>
        <taxon>Cytophagia</taxon>
        <taxon>Cytophagales</taxon>
        <taxon>Cyclobacteriaceae</taxon>
        <taxon>Negadavirga</taxon>
    </lineage>
</organism>
<comment type="catalytic activity">
    <reaction evidence="8">
        <text>N(6)-[(R)-dihydrolipoyl]-L-lysyl-[protein] + acetyl-CoA = N(6)-[(R)-S(8)-acetyldihydrolipoyl]-L-lysyl-[protein] + CoA</text>
        <dbReference type="Rhea" id="RHEA:17017"/>
        <dbReference type="Rhea" id="RHEA-COMP:10475"/>
        <dbReference type="Rhea" id="RHEA-COMP:10478"/>
        <dbReference type="ChEBI" id="CHEBI:57287"/>
        <dbReference type="ChEBI" id="CHEBI:57288"/>
        <dbReference type="ChEBI" id="CHEBI:83100"/>
        <dbReference type="ChEBI" id="CHEBI:83111"/>
        <dbReference type="EC" id="2.3.1.12"/>
    </reaction>
</comment>
<dbReference type="Gene3D" id="4.10.320.10">
    <property type="entry name" value="E3-binding domain"/>
    <property type="match status" value="1"/>
</dbReference>
<evidence type="ECO:0000256" key="4">
    <source>
        <dbReference type="ARBA" id="ARBA00022679"/>
    </source>
</evidence>
<dbReference type="SUPFAM" id="SSF52777">
    <property type="entry name" value="CoA-dependent acyltransferases"/>
    <property type="match status" value="1"/>
</dbReference>
<dbReference type="PROSITE" id="PS00189">
    <property type="entry name" value="LIPOYL"/>
    <property type="match status" value="1"/>
</dbReference>
<dbReference type="InterPro" id="IPR036625">
    <property type="entry name" value="E3-bd_dom_sf"/>
</dbReference>
<comment type="subunit">
    <text evidence="3">Forms a 24-polypeptide structural core with octahedral symmetry.</text>
</comment>
<dbReference type="PANTHER" id="PTHR43178">
    <property type="entry name" value="DIHYDROLIPOAMIDE ACETYLTRANSFERASE COMPONENT OF PYRUVATE DEHYDROGENASE COMPLEX"/>
    <property type="match status" value="1"/>
</dbReference>
<dbReference type="Pfam" id="PF00198">
    <property type="entry name" value="2-oxoacid_dh"/>
    <property type="match status" value="1"/>
</dbReference>
<dbReference type="PROSITE" id="PS51826">
    <property type="entry name" value="PSBD"/>
    <property type="match status" value="1"/>
</dbReference>
<feature type="domain" description="Lipoyl-binding" evidence="11">
    <location>
        <begin position="2"/>
        <end position="77"/>
    </location>
</feature>
<reference evidence="14" key="1">
    <citation type="journal article" date="2019" name="Int. J. Syst. Evol. Microbiol.">
        <title>The Global Catalogue of Microorganisms (GCM) 10K type strain sequencing project: providing services to taxonomists for standard genome sequencing and annotation.</title>
        <authorList>
            <consortium name="The Broad Institute Genomics Platform"/>
            <consortium name="The Broad Institute Genome Sequencing Center for Infectious Disease"/>
            <person name="Wu L."/>
            <person name="Ma J."/>
        </authorList>
    </citation>
    <scope>NUCLEOTIDE SEQUENCE [LARGE SCALE GENOMIC DNA]</scope>
    <source>
        <strain evidence="14">CGMCC 4.7466</strain>
    </source>
</reference>
<keyword evidence="4 9" id="KW-0808">Transferase</keyword>
<dbReference type="InterPro" id="IPR023213">
    <property type="entry name" value="CAT-like_dom_sf"/>
</dbReference>
<proteinExistence type="inferred from homology"/>
<dbReference type="InterPro" id="IPR000089">
    <property type="entry name" value="Biotin_lipoyl"/>
</dbReference>
<dbReference type="Gene3D" id="2.40.50.100">
    <property type="match status" value="1"/>
</dbReference>
<gene>
    <name evidence="13" type="ORF">ACFPFU_25170</name>
</gene>
<dbReference type="InterPro" id="IPR011053">
    <property type="entry name" value="Single_hybrid_motif"/>
</dbReference>
<evidence type="ECO:0000256" key="5">
    <source>
        <dbReference type="ARBA" id="ARBA00022823"/>
    </source>
</evidence>
<dbReference type="Pfam" id="PF00364">
    <property type="entry name" value="Biotin_lipoyl"/>
    <property type="match status" value="1"/>
</dbReference>
<feature type="compositionally biased region" description="Acidic residues" evidence="10">
    <location>
        <begin position="123"/>
        <end position="138"/>
    </location>
</feature>
<evidence type="ECO:0000259" key="12">
    <source>
        <dbReference type="PROSITE" id="PS51826"/>
    </source>
</evidence>
<comment type="cofactor">
    <cofactor evidence="1 9">
        <name>(R)-lipoate</name>
        <dbReference type="ChEBI" id="CHEBI:83088"/>
    </cofactor>
</comment>
<comment type="caution">
    <text evidence="13">The sequence shown here is derived from an EMBL/GenBank/DDBJ whole genome shotgun (WGS) entry which is preliminary data.</text>
</comment>
<dbReference type="Proteomes" id="UP001595818">
    <property type="component" value="Unassembled WGS sequence"/>
</dbReference>
<evidence type="ECO:0000256" key="3">
    <source>
        <dbReference type="ARBA" id="ARBA00011484"/>
    </source>
</evidence>
<evidence type="ECO:0000256" key="2">
    <source>
        <dbReference type="ARBA" id="ARBA00007317"/>
    </source>
</evidence>
<dbReference type="InterPro" id="IPR001078">
    <property type="entry name" value="2-oxoacid_DH_actylTfrase"/>
</dbReference>
<evidence type="ECO:0000256" key="10">
    <source>
        <dbReference type="SAM" id="MobiDB-lite"/>
    </source>
</evidence>
<feature type="region of interest" description="Disordered" evidence="10">
    <location>
        <begin position="72"/>
        <end position="197"/>
    </location>
</feature>
<sequence>MAIEVKIPQISEGVDSAQVIEVLVSEGDNIKKEQSIIAVETDKASVEVPSSDSGKVKEIKVKEGDEVKVGDVILILEEDEEKEGGEGKEEGGGKGQKTEKSKGEDQEEEDKGKEEEGKAKEDEEKEDEEGEKTEEGDEKEGKVEKKKGKEEDKEKEEKDGEEEGEEKMKEDGEKEKKPGKNGEKEEQDSEGVPASPAVRRLAREMGVEISKVQGSGPGGRITEADVKAYLKEGKQDLRGSSLPDFSQWGPVEKEPLSHIRKATAKNTLASWQSVPHVFQFDEADISGIEKYMEKYKKDAEEAGGKLTLTAILVKVLANALQQFPQFNASIDMENEEVIFKKYYHIGIAVDTEKGLLVPVVRDVDKKTVMDLAIEITALAEKTRQGKLKPEEMEGGNIAVSNLGGIGGTQFTPIIYSPHVAILGISRAKMQPVYIDDGFEARPILPVSLSYDHRLIDGADGVKFLRWICQALEDPYKALLGA</sequence>
<feature type="domain" description="Peripheral subunit-binding (PSBD)" evidence="12">
    <location>
        <begin position="193"/>
        <end position="230"/>
    </location>
</feature>
<accession>A0ABV9T9G6</accession>
<keyword evidence="14" id="KW-1185">Reference proteome</keyword>
<dbReference type="CDD" id="cd06849">
    <property type="entry name" value="lipoyl_domain"/>
    <property type="match status" value="1"/>
</dbReference>
<feature type="compositionally biased region" description="Basic and acidic residues" evidence="10">
    <location>
        <begin position="166"/>
        <end position="184"/>
    </location>
</feature>
<dbReference type="InterPro" id="IPR004167">
    <property type="entry name" value="PSBD"/>
</dbReference>
<name>A0ABV9T9G6_9BACT</name>
<dbReference type="RefSeq" id="WP_377069432.1">
    <property type="nucleotide sequence ID" value="NZ_JBHSJJ010000027.1"/>
</dbReference>
<dbReference type="SUPFAM" id="SSF51230">
    <property type="entry name" value="Single hybrid motif"/>
    <property type="match status" value="1"/>
</dbReference>
<protein>
    <recommendedName>
        <fullName evidence="9">Dihydrolipoamide acetyltransferase component of pyruvate dehydrogenase complex</fullName>
        <ecNumber evidence="9">2.3.1.-</ecNumber>
    </recommendedName>
</protein>
<keyword evidence="5 9" id="KW-0450">Lipoyl</keyword>
<dbReference type="SUPFAM" id="SSF47005">
    <property type="entry name" value="Peripheral subunit-binding domain of 2-oxo acid dehydrogenase complex"/>
    <property type="match status" value="1"/>
</dbReference>
<dbReference type="InterPro" id="IPR003016">
    <property type="entry name" value="2-oxoA_DH_lipoyl-BS"/>
</dbReference>
<comment type="similarity">
    <text evidence="2 9">Belongs to the 2-oxoacid dehydrogenase family.</text>
</comment>
<dbReference type="EC" id="2.3.1.-" evidence="9"/>
<dbReference type="PROSITE" id="PS50968">
    <property type="entry name" value="BIOTINYL_LIPOYL"/>
    <property type="match status" value="1"/>
</dbReference>